<gene>
    <name evidence="1" type="ORF">FJTKL_12136</name>
</gene>
<reference evidence="1 2" key="1">
    <citation type="submission" date="2024-03" db="EMBL/GenBank/DDBJ databases">
        <title>A high-quality draft genome sequence of Diaporthe vaccinii, a causative agent of upright dieback and viscid rot disease in cranberry plants.</title>
        <authorList>
            <person name="Sarrasin M."/>
            <person name="Lang B.F."/>
            <person name="Burger G."/>
        </authorList>
    </citation>
    <scope>NUCLEOTIDE SEQUENCE [LARGE SCALE GENOMIC DNA]</scope>
    <source>
        <strain evidence="1 2">IS7</strain>
    </source>
</reference>
<proteinExistence type="predicted"/>
<evidence type="ECO:0000313" key="1">
    <source>
        <dbReference type="EMBL" id="KAL2281030.1"/>
    </source>
</evidence>
<comment type="caution">
    <text evidence="1">The sequence shown here is derived from an EMBL/GenBank/DDBJ whole genome shotgun (WGS) entry which is preliminary data.</text>
</comment>
<dbReference type="EMBL" id="JBAWTH010000061">
    <property type="protein sequence ID" value="KAL2281030.1"/>
    <property type="molecule type" value="Genomic_DNA"/>
</dbReference>
<keyword evidence="2" id="KW-1185">Reference proteome</keyword>
<protein>
    <submittedName>
        <fullName evidence="1">Uncharacterized protein</fullName>
    </submittedName>
</protein>
<sequence length="117" mass="12783">MGPLKAGPRQLLSSELCLSPLAPGIDLLCPVARSAEECAHTALNGADSHPGSLAAHQYWVVQSKVHRIERGDRMGGCRHRQKKRLLYTSRKDYVFYKALSPTLPACGIFPESLASIL</sequence>
<name>A0ABR4EF01_9PEZI</name>
<accession>A0ABR4EF01</accession>
<dbReference type="Proteomes" id="UP001600888">
    <property type="component" value="Unassembled WGS sequence"/>
</dbReference>
<evidence type="ECO:0000313" key="2">
    <source>
        <dbReference type="Proteomes" id="UP001600888"/>
    </source>
</evidence>
<organism evidence="1 2">
    <name type="scientific">Diaporthe vaccinii</name>
    <dbReference type="NCBI Taxonomy" id="105482"/>
    <lineage>
        <taxon>Eukaryota</taxon>
        <taxon>Fungi</taxon>
        <taxon>Dikarya</taxon>
        <taxon>Ascomycota</taxon>
        <taxon>Pezizomycotina</taxon>
        <taxon>Sordariomycetes</taxon>
        <taxon>Sordariomycetidae</taxon>
        <taxon>Diaporthales</taxon>
        <taxon>Diaporthaceae</taxon>
        <taxon>Diaporthe</taxon>
        <taxon>Diaporthe eres species complex</taxon>
    </lineage>
</organism>